<sequence length="142" mass="15566">MRLFLTGGYIVHVRKALISWTAVYCFACQVRDWHRGIAYEMKGFLSSTVRSIKSFSSLCVVFMEFYPVKQVGLAVVVLYSLFRGGRPPALNLPDPGDTLSDAVDQRTGRLACEARVSGLLQVLPFNTGLLLPLPGAASILLS</sequence>
<evidence type="ECO:0000313" key="2">
    <source>
        <dbReference type="Proteomes" id="UP001374584"/>
    </source>
</evidence>
<keyword evidence="2" id="KW-1185">Reference proteome</keyword>
<gene>
    <name evidence="1" type="ORF">VNO80_06758</name>
</gene>
<dbReference type="Proteomes" id="UP001374584">
    <property type="component" value="Unassembled WGS sequence"/>
</dbReference>
<dbReference type="EMBL" id="JAYMYR010000003">
    <property type="protein sequence ID" value="KAK7373353.1"/>
    <property type="molecule type" value="Genomic_DNA"/>
</dbReference>
<dbReference type="AlphaFoldDB" id="A0AAN9RP45"/>
<evidence type="ECO:0000313" key="1">
    <source>
        <dbReference type="EMBL" id="KAK7373353.1"/>
    </source>
</evidence>
<accession>A0AAN9RP45</accession>
<reference evidence="1 2" key="1">
    <citation type="submission" date="2024-01" db="EMBL/GenBank/DDBJ databases">
        <title>The genomes of 5 underutilized Papilionoideae crops provide insights into root nodulation and disease resistanc.</title>
        <authorList>
            <person name="Jiang F."/>
        </authorList>
    </citation>
    <scope>NUCLEOTIDE SEQUENCE [LARGE SCALE GENOMIC DNA]</scope>
    <source>
        <strain evidence="1">JINMINGXINNONG_FW02</strain>
        <tissue evidence="1">Leaves</tissue>
    </source>
</reference>
<organism evidence="1 2">
    <name type="scientific">Phaseolus coccineus</name>
    <name type="common">Scarlet runner bean</name>
    <name type="synonym">Phaseolus multiflorus</name>
    <dbReference type="NCBI Taxonomy" id="3886"/>
    <lineage>
        <taxon>Eukaryota</taxon>
        <taxon>Viridiplantae</taxon>
        <taxon>Streptophyta</taxon>
        <taxon>Embryophyta</taxon>
        <taxon>Tracheophyta</taxon>
        <taxon>Spermatophyta</taxon>
        <taxon>Magnoliopsida</taxon>
        <taxon>eudicotyledons</taxon>
        <taxon>Gunneridae</taxon>
        <taxon>Pentapetalae</taxon>
        <taxon>rosids</taxon>
        <taxon>fabids</taxon>
        <taxon>Fabales</taxon>
        <taxon>Fabaceae</taxon>
        <taxon>Papilionoideae</taxon>
        <taxon>50 kb inversion clade</taxon>
        <taxon>NPAAA clade</taxon>
        <taxon>indigoferoid/millettioid clade</taxon>
        <taxon>Phaseoleae</taxon>
        <taxon>Phaseolus</taxon>
    </lineage>
</organism>
<protein>
    <submittedName>
        <fullName evidence="1">Uncharacterized protein</fullName>
    </submittedName>
</protein>
<proteinExistence type="predicted"/>
<name>A0AAN9RP45_PHACN</name>
<comment type="caution">
    <text evidence="1">The sequence shown here is derived from an EMBL/GenBank/DDBJ whole genome shotgun (WGS) entry which is preliminary data.</text>
</comment>